<keyword evidence="1" id="KW-0647">Proteasome</keyword>
<sequence length="341" mass="39388">MAPFYKLVCEENGFPIDSSLFEAMTSKNEAKIKEIELKMEEAKENEGESEVFDLLKSKAEYLAKIGSKDSSVQAYRELYEKAGTLGQKLDILFSYIRLGFFFHDNSLIETNIQKAKALLEEGGDWDRRNRLKVYEGIYLLSIRDFKSSANLLLDSVSTFTSTELMEYKDFVKYAVLTSMISISRVDMKKKVLDSPEILEVLHEIPHLVSYLNSLYQCHYQEFFESLAAIEEVHLFTSSYLFTHRKYYIREMRIIAYSQLLESYRSVTLESMAKSFGVSEDFIDRDVSKFIAAGRLHCVIDKVNGIIETNRADNKFAQYQAVIKQGDLLLNRVQKLSRVINI</sequence>
<comment type="caution">
    <text evidence="1">The sequence shown here is derived from an EMBL/GenBank/DDBJ whole genome shotgun (WGS) entry which is preliminary data.</text>
</comment>
<protein>
    <submittedName>
        <fullName evidence="1">Proteasome regulatory particle subunit</fullName>
    </submittedName>
</protein>
<keyword evidence="2" id="KW-1185">Reference proteome</keyword>
<evidence type="ECO:0000313" key="1">
    <source>
        <dbReference type="EMBL" id="KAJ9051289.1"/>
    </source>
</evidence>
<dbReference type="EMBL" id="QTSX02007116">
    <property type="protein sequence ID" value="KAJ9051289.1"/>
    <property type="molecule type" value="Genomic_DNA"/>
</dbReference>
<organism evidence="1 2">
    <name type="scientific">Entomophthora muscae</name>
    <dbReference type="NCBI Taxonomy" id="34485"/>
    <lineage>
        <taxon>Eukaryota</taxon>
        <taxon>Fungi</taxon>
        <taxon>Fungi incertae sedis</taxon>
        <taxon>Zoopagomycota</taxon>
        <taxon>Entomophthoromycotina</taxon>
        <taxon>Entomophthoromycetes</taxon>
        <taxon>Entomophthorales</taxon>
        <taxon>Entomophthoraceae</taxon>
        <taxon>Entomophthora</taxon>
    </lineage>
</organism>
<proteinExistence type="predicted"/>
<gene>
    <name evidence="1" type="primary">RPN7_1</name>
    <name evidence="1" type="ORF">DSO57_1005876</name>
</gene>
<accession>A0ACC2RMK0</accession>
<dbReference type="Proteomes" id="UP001165960">
    <property type="component" value="Unassembled WGS sequence"/>
</dbReference>
<evidence type="ECO:0000313" key="2">
    <source>
        <dbReference type="Proteomes" id="UP001165960"/>
    </source>
</evidence>
<name>A0ACC2RMK0_9FUNG</name>
<reference evidence="1" key="1">
    <citation type="submission" date="2022-04" db="EMBL/GenBank/DDBJ databases">
        <title>Genome of the entomopathogenic fungus Entomophthora muscae.</title>
        <authorList>
            <person name="Elya C."/>
            <person name="Lovett B.R."/>
            <person name="Lee E."/>
            <person name="Macias A.M."/>
            <person name="Hajek A.E."/>
            <person name="De Bivort B.L."/>
            <person name="Kasson M.T."/>
            <person name="De Fine Licht H.H."/>
            <person name="Stajich J.E."/>
        </authorList>
    </citation>
    <scope>NUCLEOTIDE SEQUENCE</scope>
    <source>
        <strain evidence="1">Berkeley</strain>
    </source>
</reference>